<keyword evidence="3" id="KW-1185">Reference proteome</keyword>
<accession>A0A939K194</accession>
<feature type="transmembrane region" description="Helical" evidence="1">
    <location>
        <begin position="226"/>
        <end position="248"/>
    </location>
</feature>
<keyword evidence="1" id="KW-0812">Transmembrane</keyword>
<keyword evidence="1" id="KW-1133">Transmembrane helix</keyword>
<sequence length="318" mass="35941">MQKPNRPTSLVDWLSDRYNTVFSDNAVGRVELFIINMALVGFVLHLLLIFLAKHALLGPYFSPQIPSSYLQTIYTPFSIFLFYEVLTLVLILPKSIASFIGKQFEIMTLITIRSFFHDIADYDLDKPDLYTIEFLGDIGLDLFGSLLLFFLTIVYYRLFARTRRVATTDAAETHAKRNQFIQVKKAAAFLLCLLLLVQSVISLVGWSVELFGAIQAGGHLPNPNAVFYKEFFSVMIFVDVFLLIFSFIYANSYDVLFRNAGFVISTILVRISLTAQKPFTVYFALTAVLFGVLLMALSIFYNQKTATKPTVTVADEGV</sequence>
<dbReference type="Proteomes" id="UP000664795">
    <property type="component" value="Unassembled WGS sequence"/>
</dbReference>
<evidence type="ECO:0000313" key="2">
    <source>
        <dbReference type="EMBL" id="MBO0933278.1"/>
    </source>
</evidence>
<dbReference type="AlphaFoldDB" id="A0A939K194"/>
<organism evidence="2 3">
    <name type="scientific">Fibrella aquatilis</name>
    <dbReference type="NCBI Taxonomy" id="2817059"/>
    <lineage>
        <taxon>Bacteria</taxon>
        <taxon>Pseudomonadati</taxon>
        <taxon>Bacteroidota</taxon>
        <taxon>Cytophagia</taxon>
        <taxon>Cytophagales</taxon>
        <taxon>Spirosomataceae</taxon>
        <taxon>Fibrella</taxon>
    </lineage>
</organism>
<reference evidence="2 3" key="1">
    <citation type="submission" date="2021-03" db="EMBL/GenBank/DDBJ databases">
        <title>Fibrella sp. HMF5036 genome sequencing and assembly.</title>
        <authorList>
            <person name="Kang H."/>
            <person name="Kim H."/>
            <person name="Bae S."/>
            <person name="Joh K."/>
        </authorList>
    </citation>
    <scope>NUCLEOTIDE SEQUENCE [LARGE SCALE GENOMIC DNA]</scope>
    <source>
        <strain evidence="2 3">HMF5036</strain>
    </source>
</reference>
<feature type="transmembrane region" description="Helical" evidence="1">
    <location>
        <begin position="72"/>
        <end position="92"/>
    </location>
</feature>
<dbReference type="EMBL" id="JAFMYU010000018">
    <property type="protein sequence ID" value="MBO0933278.1"/>
    <property type="molecule type" value="Genomic_DNA"/>
</dbReference>
<feature type="transmembrane region" description="Helical" evidence="1">
    <location>
        <begin position="255"/>
        <end position="273"/>
    </location>
</feature>
<feature type="transmembrane region" description="Helical" evidence="1">
    <location>
        <begin position="32"/>
        <end position="52"/>
    </location>
</feature>
<dbReference type="RefSeq" id="WP_207337236.1">
    <property type="nucleotide sequence ID" value="NZ_JAFMYU010000018.1"/>
</dbReference>
<feature type="transmembrane region" description="Helical" evidence="1">
    <location>
        <begin position="140"/>
        <end position="158"/>
    </location>
</feature>
<keyword evidence="1" id="KW-0472">Membrane</keyword>
<evidence type="ECO:0000256" key="1">
    <source>
        <dbReference type="SAM" id="Phobius"/>
    </source>
</evidence>
<feature type="transmembrane region" description="Helical" evidence="1">
    <location>
        <begin position="186"/>
        <end position="206"/>
    </location>
</feature>
<name>A0A939K194_9BACT</name>
<feature type="transmembrane region" description="Helical" evidence="1">
    <location>
        <begin position="104"/>
        <end position="120"/>
    </location>
</feature>
<gene>
    <name evidence="2" type="ORF">J2I48_19870</name>
</gene>
<comment type="caution">
    <text evidence="2">The sequence shown here is derived from an EMBL/GenBank/DDBJ whole genome shotgun (WGS) entry which is preliminary data.</text>
</comment>
<evidence type="ECO:0000313" key="3">
    <source>
        <dbReference type="Proteomes" id="UP000664795"/>
    </source>
</evidence>
<feature type="transmembrane region" description="Helical" evidence="1">
    <location>
        <begin position="279"/>
        <end position="301"/>
    </location>
</feature>
<proteinExistence type="predicted"/>
<protein>
    <submittedName>
        <fullName evidence="2">Uncharacterized protein</fullName>
    </submittedName>
</protein>